<proteinExistence type="predicted"/>
<feature type="compositionally biased region" description="Basic and acidic residues" evidence="2">
    <location>
        <begin position="212"/>
        <end position="221"/>
    </location>
</feature>
<evidence type="ECO:0000313" key="3">
    <source>
        <dbReference type="EMBL" id="PFH46050.1"/>
    </source>
</evidence>
<name>A0A2A9NEA2_9AGAR</name>
<evidence type="ECO:0000313" key="4">
    <source>
        <dbReference type="Proteomes" id="UP000242287"/>
    </source>
</evidence>
<feature type="compositionally biased region" description="Polar residues" evidence="2">
    <location>
        <begin position="129"/>
        <end position="148"/>
    </location>
</feature>
<feature type="coiled-coil region" evidence="1">
    <location>
        <begin position="36"/>
        <end position="63"/>
    </location>
</feature>
<keyword evidence="4" id="KW-1185">Reference proteome</keyword>
<feature type="compositionally biased region" description="Polar residues" evidence="2">
    <location>
        <begin position="159"/>
        <end position="198"/>
    </location>
</feature>
<feature type="compositionally biased region" description="Low complexity" evidence="2">
    <location>
        <begin position="199"/>
        <end position="211"/>
    </location>
</feature>
<reference evidence="3 4" key="1">
    <citation type="submission" date="2014-02" db="EMBL/GenBank/DDBJ databases">
        <title>Transposable element dynamics among asymbiotic and ectomycorrhizal Amanita fungi.</title>
        <authorList>
            <consortium name="DOE Joint Genome Institute"/>
            <person name="Hess J."/>
            <person name="Skrede I."/>
            <person name="Wolfe B."/>
            <person name="LaButti K."/>
            <person name="Ohm R.A."/>
            <person name="Grigoriev I.V."/>
            <person name="Pringle A."/>
        </authorList>
    </citation>
    <scope>NUCLEOTIDE SEQUENCE [LARGE SCALE GENOMIC DNA]</scope>
    <source>
        <strain evidence="3 4">SKay4041</strain>
    </source>
</reference>
<organism evidence="3 4">
    <name type="scientific">Amanita thiersii Skay4041</name>
    <dbReference type="NCBI Taxonomy" id="703135"/>
    <lineage>
        <taxon>Eukaryota</taxon>
        <taxon>Fungi</taxon>
        <taxon>Dikarya</taxon>
        <taxon>Basidiomycota</taxon>
        <taxon>Agaricomycotina</taxon>
        <taxon>Agaricomycetes</taxon>
        <taxon>Agaricomycetidae</taxon>
        <taxon>Agaricales</taxon>
        <taxon>Pluteineae</taxon>
        <taxon>Amanitaceae</taxon>
        <taxon>Amanita</taxon>
    </lineage>
</organism>
<evidence type="ECO:0000256" key="1">
    <source>
        <dbReference type="SAM" id="Coils"/>
    </source>
</evidence>
<accession>A0A2A9NEA2</accession>
<gene>
    <name evidence="3" type="ORF">AMATHDRAFT_8288</name>
</gene>
<sequence length="276" mass="30303">MDTATCSILTPKYDPPKSYHSSFVRDYVLDNDGEGMRKAMEQIASEEEAIRLHNETLKAMEDAALARAMELSKETALREAMHRACRPEIHTSPCPSRNQDGHQTVKQDQISYLATASSVTLVSTDSSTERSNQMSKAIEWSQMSNSGGKPNEPYGDYSFTGSSSLRISAFPRTSGSNQATEQLGNKSNHAMSSWRTGVSSCSDSSVSSSSKSSERDSSHADSICKLREDSFDFSSLRRSVRDAMDLLKGSEDRGTFLDCMQSVHVELAIVVDVSPK</sequence>
<protein>
    <submittedName>
        <fullName evidence="3">Uncharacterized protein</fullName>
    </submittedName>
</protein>
<keyword evidence="1" id="KW-0175">Coiled coil</keyword>
<dbReference type="AlphaFoldDB" id="A0A2A9NEA2"/>
<feature type="region of interest" description="Disordered" evidence="2">
    <location>
        <begin position="121"/>
        <end position="221"/>
    </location>
</feature>
<evidence type="ECO:0000256" key="2">
    <source>
        <dbReference type="SAM" id="MobiDB-lite"/>
    </source>
</evidence>
<dbReference type="Proteomes" id="UP000242287">
    <property type="component" value="Unassembled WGS sequence"/>
</dbReference>
<dbReference type="EMBL" id="KZ302243">
    <property type="protein sequence ID" value="PFH46050.1"/>
    <property type="molecule type" value="Genomic_DNA"/>
</dbReference>